<sequence>MAPKTRKKTRKKNKGITLIKKANTLIEARYKFDVWETRFFLTVLSHIRREDEDFKAYRIWYKDVIKTFGLRSNQSYDLLREAGKSLMRKTFKVSNVENGFKRETEYHIIRTVNYLAEGQQKQGVEEQEYLDVTVEPEMKPLLLQLQRNFTAYDLRNVIKLGTYPVRVYELLKQYETIGERTLRIDELKRMFELNDEYPLFANFHQRVIKPSIKDINAHTDITITDVGRIKEGRKVVALNFVFESKQVDEVKRIRGEIGQQSLDFPDGEVIEQVEEVATAVSEKDRLFTAYQDVVIQKFGVTPTVFLKLLESREEKHVKQAVRVTRRAKMNGQIKSNIAGFFVNALVNGYTDPKEEAVKQKEKDQKVQRKQQKIKRQIEALKEEQAVTINEQIRVLTNSDPDITKRAIRALRRNPFVKSIITDKEKSLKRKLKIEDFRQDKGLRDMVKGKIVELVPEHFNDMLQKYEEQLAELEGQLG</sequence>
<evidence type="ECO:0000256" key="1">
    <source>
        <dbReference type="ARBA" id="ARBA00038283"/>
    </source>
</evidence>
<dbReference type="EMBL" id="PDUD01000005">
    <property type="protein sequence ID" value="PHN07791.1"/>
    <property type="molecule type" value="Genomic_DNA"/>
</dbReference>
<feature type="coiled-coil region" evidence="2">
    <location>
        <begin position="363"/>
        <end position="390"/>
    </location>
</feature>
<dbReference type="AlphaFoldDB" id="A0A2D0NH26"/>
<accession>A0A2D0NH26</accession>
<dbReference type="RefSeq" id="WP_099148823.1">
    <property type="nucleotide sequence ID" value="NZ_PDUD01000005.1"/>
</dbReference>
<proteinExistence type="inferred from homology"/>
<keyword evidence="2" id="KW-0175">Coiled coil</keyword>
<dbReference type="Gene3D" id="1.10.10.10">
    <property type="entry name" value="Winged helix-like DNA-binding domain superfamily/Winged helix DNA-binding domain"/>
    <property type="match status" value="2"/>
</dbReference>
<comment type="similarity">
    <text evidence="1">Belongs to the initiator RepB protein family.</text>
</comment>
<reference evidence="4 5" key="1">
    <citation type="submission" date="2017-10" db="EMBL/GenBank/DDBJ databases">
        <title>The draft genome sequence of Lewinella nigricans NBRC 102662.</title>
        <authorList>
            <person name="Wang K."/>
        </authorList>
    </citation>
    <scope>NUCLEOTIDE SEQUENCE [LARGE SCALE GENOMIC DNA]</scope>
    <source>
        <strain evidence="4 5">NBRC 102662</strain>
    </source>
</reference>
<name>A0A2D0NH26_FLAN2</name>
<evidence type="ECO:0000313" key="5">
    <source>
        <dbReference type="Proteomes" id="UP000223913"/>
    </source>
</evidence>
<dbReference type="InterPro" id="IPR036388">
    <property type="entry name" value="WH-like_DNA-bd_sf"/>
</dbReference>
<dbReference type="GO" id="GO:0003887">
    <property type="term" value="F:DNA-directed DNA polymerase activity"/>
    <property type="evidence" value="ECO:0007669"/>
    <property type="project" value="InterPro"/>
</dbReference>
<comment type="caution">
    <text evidence="4">The sequence shown here is derived from an EMBL/GenBank/DDBJ whole genome shotgun (WGS) entry which is preliminary data.</text>
</comment>
<dbReference type="InterPro" id="IPR000525">
    <property type="entry name" value="Initiator_Rep_WH1"/>
</dbReference>
<dbReference type="OrthoDB" id="9765378at2"/>
<keyword evidence="5" id="KW-1185">Reference proteome</keyword>
<dbReference type="GO" id="GO:0006270">
    <property type="term" value="P:DNA replication initiation"/>
    <property type="evidence" value="ECO:0007669"/>
    <property type="project" value="InterPro"/>
</dbReference>
<evidence type="ECO:0000313" key="4">
    <source>
        <dbReference type="EMBL" id="PHN07791.1"/>
    </source>
</evidence>
<dbReference type="SUPFAM" id="SSF46785">
    <property type="entry name" value="Winged helix' DNA-binding domain"/>
    <property type="match status" value="2"/>
</dbReference>
<dbReference type="InterPro" id="IPR036390">
    <property type="entry name" value="WH_DNA-bd_sf"/>
</dbReference>
<organism evidence="4 5">
    <name type="scientific">Flavilitoribacter nigricans (strain ATCC 23147 / DSM 23189 / NBRC 102662 / NCIMB 1420 / SS-2)</name>
    <name type="common">Lewinella nigricans</name>
    <dbReference type="NCBI Taxonomy" id="1122177"/>
    <lineage>
        <taxon>Bacteria</taxon>
        <taxon>Pseudomonadati</taxon>
        <taxon>Bacteroidota</taxon>
        <taxon>Saprospiria</taxon>
        <taxon>Saprospirales</taxon>
        <taxon>Lewinellaceae</taxon>
        <taxon>Flavilitoribacter</taxon>
    </lineage>
</organism>
<dbReference type="Pfam" id="PF01051">
    <property type="entry name" value="Rep3_N"/>
    <property type="match status" value="1"/>
</dbReference>
<dbReference type="Proteomes" id="UP000223913">
    <property type="component" value="Unassembled WGS sequence"/>
</dbReference>
<gene>
    <name evidence="4" type="ORF">CRP01_04530</name>
</gene>
<evidence type="ECO:0000259" key="3">
    <source>
        <dbReference type="Pfam" id="PF01051"/>
    </source>
</evidence>
<feature type="domain" description="Initiator Rep protein WH1" evidence="3">
    <location>
        <begin position="19"/>
        <end position="172"/>
    </location>
</feature>
<dbReference type="Pfam" id="PF21205">
    <property type="entry name" value="Rep3_C"/>
    <property type="match status" value="1"/>
</dbReference>
<evidence type="ECO:0000256" key="2">
    <source>
        <dbReference type="SAM" id="Coils"/>
    </source>
</evidence>
<protein>
    <submittedName>
        <fullName evidence="4">Initiator RepB protein</fullName>
    </submittedName>
</protein>